<accession>A0A0K8TMG5</accession>
<dbReference type="AlphaFoldDB" id="A0A0K8TMG5"/>
<evidence type="ECO:0000256" key="1">
    <source>
        <dbReference type="ARBA" id="ARBA00007398"/>
    </source>
</evidence>
<dbReference type="PANTHER" id="PTHR15665:SF1">
    <property type="entry name" value="PROTEIN ASTEROID HOMOLOG 1"/>
    <property type="match status" value="1"/>
</dbReference>
<sequence length="508" mass="58863">MSGGRHILLQEHAEKFFQKLVNAGAKLVFFVDGPLKEAKLRVWTISMTEIYNRQFKSTVPDMSVGRLMTIYYSSFPVIVRKFGKVYISLKNECDADIAIFASKMNAFAVLTNDTDFLIFPGDWRIWSTDEFDMDTFETAEWNKAYLRKNLKLEQKFMPIFATMCGTDYMPKECVEHIRTSLGKGFFHPELARLVRGICPNGTPMPAEERKSLLALIQKDHKTSFSESEIEKSFDDSMNFYCCPDRPTGGIKEAWLRQHILQTHSTIVYIIMNNVPIPLPQYLIHAEHPNAKQFCELTLPLFQRQMGVVLRDKDSSHKHDVSYKANHDEPFKRTFVELIKPTIEVPPIEDILLSKEMKIETKLDILSDILLPGNEEFRRKLSLLDMKQATFVPILKIYYLKENNQISIDEADVLLLSIHESINMDSVARRNVISPKIFDYSAVWIGMVYNQIHTVFTNCLIVSGLHEFIQPEVYDGFIFHKMYEKFLVKSPEEKSVLIEPIKELRIYAN</sequence>
<evidence type="ECO:0000313" key="2">
    <source>
        <dbReference type="EMBL" id="JAI15353.1"/>
    </source>
</evidence>
<dbReference type="Gene3D" id="3.40.50.1010">
    <property type="entry name" value="5'-nuclease"/>
    <property type="match status" value="1"/>
</dbReference>
<proteinExistence type="evidence at transcript level"/>
<organism evidence="2">
    <name type="scientific">Tabanus bromius</name>
    <name type="common">Band-eyed brown horse fly</name>
    <dbReference type="NCBI Taxonomy" id="304241"/>
    <lineage>
        <taxon>Eukaryota</taxon>
        <taxon>Metazoa</taxon>
        <taxon>Ecdysozoa</taxon>
        <taxon>Arthropoda</taxon>
        <taxon>Hexapoda</taxon>
        <taxon>Insecta</taxon>
        <taxon>Pterygota</taxon>
        <taxon>Neoptera</taxon>
        <taxon>Endopterygota</taxon>
        <taxon>Diptera</taxon>
        <taxon>Brachycera</taxon>
        <taxon>Tabanomorpha</taxon>
        <taxon>Tabanoidea</taxon>
        <taxon>Tabanidae</taxon>
        <taxon>Tabanus</taxon>
    </lineage>
</organism>
<dbReference type="PANTHER" id="PTHR15665">
    <property type="entry name" value="ASTEROID PROTEIN"/>
    <property type="match status" value="1"/>
</dbReference>
<comment type="similarity">
    <text evidence="1">Belongs to the asteroid family.</text>
</comment>
<dbReference type="InterPro" id="IPR029060">
    <property type="entry name" value="PIN-like_dom_sf"/>
</dbReference>
<dbReference type="SUPFAM" id="SSF88723">
    <property type="entry name" value="PIN domain-like"/>
    <property type="match status" value="1"/>
</dbReference>
<name>A0A0K8TMG5_TABBR</name>
<reference evidence="2" key="1">
    <citation type="journal article" date="2015" name="Insect Biochem. Mol. Biol.">
        <title>An insight into the sialome of the horse fly, Tabanus bromius.</title>
        <authorList>
            <person name="Ribeiro J.M."/>
            <person name="Kazimirova M."/>
            <person name="Takac P."/>
            <person name="Andersen J.F."/>
            <person name="Francischetti I.M."/>
        </authorList>
    </citation>
    <scope>NUCLEOTIDE SEQUENCE</scope>
</reference>
<protein>
    <submittedName>
        <fullName evidence="2">Putative ppargamma constitutive coactivator 1</fullName>
    </submittedName>
</protein>
<dbReference type="EMBL" id="GDAI01002250">
    <property type="protein sequence ID" value="JAI15353.1"/>
    <property type="molecule type" value="mRNA"/>
</dbReference>
<dbReference type="InterPro" id="IPR026832">
    <property type="entry name" value="Asteroid"/>
</dbReference>